<dbReference type="Proteomes" id="UP000198287">
    <property type="component" value="Unassembled WGS sequence"/>
</dbReference>
<feature type="region of interest" description="Disordered" evidence="1">
    <location>
        <begin position="15"/>
        <end position="47"/>
    </location>
</feature>
<dbReference type="EMBL" id="LNIX01000007">
    <property type="protein sequence ID" value="OXA52226.1"/>
    <property type="molecule type" value="Genomic_DNA"/>
</dbReference>
<dbReference type="Gene3D" id="1.25.40.420">
    <property type="match status" value="1"/>
</dbReference>
<dbReference type="Gene3D" id="3.30.710.10">
    <property type="entry name" value="Potassium Channel Kv1.1, Chain A"/>
    <property type="match status" value="1"/>
</dbReference>
<dbReference type="SUPFAM" id="SSF54695">
    <property type="entry name" value="POZ domain"/>
    <property type="match status" value="1"/>
</dbReference>
<reference evidence="3 4" key="1">
    <citation type="submission" date="2015-12" db="EMBL/GenBank/DDBJ databases">
        <title>The genome of Folsomia candida.</title>
        <authorList>
            <person name="Faddeeva A."/>
            <person name="Derks M.F."/>
            <person name="Anvar Y."/>
            <person name="Smit S."/>
            <person name="Van Straalen N."/>
            <person name="Roelofs D."/>
        </authorList>
    </citation>
    <scope>NUCLEOTIDE SEQUENCE [LARGE SCALE GENOMIC DNA]</scope>
    <source>
        <strain evidence="3 4">VU population</strain>
        <tissue evidence="3">Whole body</tissue>
    </source>
</reference>
<dbReference type="STRING" id="158441.A0A226E6M3"/>
<dbReference type="SMART" id="SM00875">
    <property type="entry name" value="BACK"/>
    <property type="match status" value="1"/>
</dbReference>
<dbReference type="OrthoDB" id="6335872at2759"/>
<dbReference type="PANTHER" id="PTHR45632">
    <property type="entry name" value="LD33804P"/>
    <property type="match status" value="1"/>
</dbReference>
<dbReference type="Pfam" id="PF00651">
    <property type="entry name" value="BTB"/>
    <property type="match status" value="1"/>
</dbReference>
<name>A0A226E6M3_FOLCA</name>
<feature type="domain" description="BACK" evidence="2">
    <location>
        <begin position="163"/>
        <end position="275"/>
    </location>
</feature>
<dbReference type="InterPro" id="IPR011705">
    <property type="entry name" value="BACK"/>
</dbReference>
<organism evidence="3 4">
    <name type="scientific">Folsomia candida</name>
    <name type="common">Springtail</name>
    <dbReference type="NCBI Taxonomy" id="158441"/>
    <lineage>
        <taxon>Eukaryota</taxon>
        <taxon>Metazoa</taxon>
        <taxon>Ecdysozoa</taxon>
        <taxon>Arthropoda</taxon>
        <taxon>Hexapoda</taxon>
        <taxon>Collembola</taxon>
        <taxon>Entomobryomorpha</taxon>
        <taxon>Isotomoidea</taxon>
        <taxon>Isotomidae</taxon>
        <taxon>Proisotominae</taxon>
        <taxon>Folsomia</taxon>
    </lineage>
</organism>
<dbReference type="InterPro" id="IPR011333">
    <property type="entry name" value="SKP1/BTB/POZ_sf"/>
</dbReference>
<accession>A0A226E6M3</accession>
<evidence type="ECO:0000256" key="1">
    <source>
        <dbReference type="SAM" id="MobiDB-lite"/>
    </source>
</evidence>
<dbReference type="InterPro" id="IPR000210">
    <property type="entry name" value="BTB/POZ_dom"/>
</dbReference>
<evidence type="ECO:0000259" key="2">
    <source>
        <dbReference type="SMART" id="SM00875"/>
    </source>
</evidence>
<comment type="caution">
    <text evidence="3">The sequence shown here is derived from an EMBL/GenBank/DDBJ whole genome shotgun (WGS) entry which is preliminary data.</text>
</comment>
<evidence type="ECO:0000313" key="3">
    <source>
        <dbReference type="EMBL" id="OXA52226.1"/>
    </source>
</evidence>
<gene>
    <name evidence="3" type="ORF">Fcan01_13638</name>
</gene>
<sequence length="514" mass="57347">MSGFSSFGFSNAYLSGGGPSNNPTKSNESQLQGQEEDVTGWWPTLGSGGEPKGLVKLMVGRTGQETKTLSCNKRTLASESVFFARKIVRRMNSSLPEWIILREEDAEAVEIIIEFVNNKTFPSNLPWELIVRVLETAIKFEMKQVVMHFRGHIKDNMKGISAAVDILELAKRLDDKEFYNCALGYLVPRFSGLIESRAFLSLTQSNICALLKSQNAIITSEHLVFDAVIRWAESECEKAKINPKNFQQFRGLVGDITSLIRFPAMKPAYFREKVLPTGLVERQDCELLEYYWKLLEKDPVAAELMSLPFSKSGRTGKMYSAEFFSPKMSMKYGHVPGGRWIGIKLRAECSITLHSILLYGRPEKGIGLTQAKTVMLESVGTKPKANYRTIKVQDATIRVTRESCSRLVLDSPVTLSAGLKYKFRVYLLNMGLHDSSNGTKEGSGWTVATVLCGTSGEIRLLSKKLKGGDVHPIPFRSIEFALAPSFEPENDTFYLKRADIGSTNKLSQKLCTIA</sequence>
<keyword evidence="4" id="KW-1185">Reference proteome</keyword>
<feature type="compositionally biased region" description="Polar residues" evidence="1">
    <location>
        <begin position="20"/>
        <end position="33"/>
    </location>
</feature>
<dbReference type="AlphaFoldDB" id="A0A226E6M3"/>
<protein>
    <submittedName>
        <fullName evidence="3">BTB/POZ domain-containing protein 1</fullName>
    </submittedName>
</protein>
<dbReference type="Pfam" id="PF07707">
    <property type="entry name" value="BACK"/>
    <property type="match status" value="1"/>
</dbReference>
<proteinExistence type="predicted"/>
<evidence type="ECO:0000313" key="4">
    <source>
        <dbReference type="Proteomes" id="UP000198287"/>
    </source>
</evidence>
<dbReference type="OMA" id="LPEWIIL"/>